<protein>
    <submittedName>
        <fullName evidence="6">CAMK protein kinase</fullName>
    </submittedName>
</protein>
<dbReference type="InterPro" id="IPR008271">
    <property type="entry name" value="Ser/Thr_kinase_AS"/>
</dbReference>
<dbReference type="InterPro" id="IPR000719">
    <property type="entry name" value="Prot_kinase_dom"/>
</dbReference>
<dbReference type="STRING" id="645134.A0A0L0H9S7"/>
<evidence type="ECO:0000256" key="2">
    <source>
        <dbReference type="ARBA" id="ARBA00022840"/>
    </source>
</evidence>
<dbReference type="RefSeq" id="XP_016605982.1">
    <property type="nucleotide sequence ID" value="XM_016755122.1"/>
</dbReference>
<dbReference type="GO" id="GO:0005524">
    <property type="term" value="F:ATP binding"/>
    <property type="evidence" value="ECO:0007669"/>
    <property type="project" value="UniProtKB-UniRule"/>
</dbReference>
<dbReference type="PANTHER" id="PTHR24346:SF30">
    <property type="entry name" value="MATERNAL EMBRYONIC LEUCINE ZIPPER KINASE"/>
    <property type="match status" value="1"/>
</dbReference>
<dbReference type="PROSITE" id="PS50011">
    <property type="entry name" value="PROTEIN_KINASE_DOM"/>
    <property type="match status" value="1"/>
</dbReference>
<evidence type="ECO:0000259" key="5">
    <source>
        <dbReference type="PROSITE" id="PS50011"/>
    </source>
</evidence>
<dbReference type="PROSITE" id="PS00108">
    <property type="entry name" value="PROTEIN_KINASE_ST"/>
    <property type="match status" value="1"/>
</dbReference>
<accession>A0A0L0H9S7</accession>
<dbReference type="VEuPathDB" id="FungiDB:SPPG_06930"/>
<dbReference type="InterPro" id="IPR011009">
    <property type="entry name" value="Kinase-like_dom_sf"/>
</dbReference>
<organism evidence="6 7">
    <name type="scientific">Spizellomyces punctatus (strain DAOM BR117)</name>
    <dbReference type="NCBI Taxonomy" id="645134"/>
    <lineage>
        <taxon>Eukaryota</taxon>
        <taxon>Fungi</taxon>
        <taxon>Fungi incertae sedis</taxon>
        <taxon>Chytridiomycota</taxon>
        <taxon>Chytridiomycota incertae sedis</taxon>
        <taxon>Chytridiomycetes</taxon>
        <taxon>Spizellomycetales</taxon>
        <taxon>Spizellomycetaceae</taxon>
        <taxon>Spizellomyces</taxon>
    </lineage>
</organism>
<dbReference type="AlphaFoldDB" id="A0A0L0H9S7"/>
<dbReference type="InterPro" id="IPR017441">
    <property type="entry name" value="Protein_kinase_ATP_BS"/>
</dbReference>
<dbReference type="Pfam" id="PF00069">
    <property type="entry name" value="Pkinase"/>
    <property type="match status" value="1"/>
</dbReference>
<dbReference type="PANTHER" id="PTHR24346">
    <property type="entry name" value="MAP/MICROTUBULE AFFINITY-REGULATING KINASE"/>
    <property type="match status" value="1"/>
</dbReference>
<feature type="region of interest" description="Disordered" evidence="4">
    <location>
        <begin position="400"/>
        <end position="423"/>
    </location>
</feature>
<name>A0A0L0H9S7_SPIPD</name>
<keyword evidence="7" id="KW-1185">Reference proteome</keyword>
<evidence type="ECO:0000256" key="4">
    <source>
        <dbReference type="SAM" id="MobiDB-lite"/>
    </source>
</evidence>
<dbReference type="eggNOG" id="KOG0583">
    <property type="taxonomic scope" value="Eukaryota"/>
</dbReference>
<dbReference type="SMART" id="SM00220">
    <property type="entry name" value="S_TKc"/>
    <property type="match status" value="1"/>
</dbReference>
<dbReference type="OrthoDB" id="4062651at2759"/>
<dbReference type="CDD" id="cd00180">
    <property type="entry name" value="PKc"/>
    <property type="match status" value="1"/>
</dbReference>
<dbReference type="PROSITE" id="PS00107">
    <property type="entry name" value="PROTEIN_KINASE_ATP"/>
    <property type="match status" value="1"/>
</dbReference>
<proteinExistence type="predicted"/>
<dbReference type="GO" id="GO:0004674">
    <property type="term" value="F:protein serine/threonine kinase activity"/>
    <property type="evidence" value="ECO:0007669"/>
    <property type="project" value="TreeGrafter"/>
</dbReference>
<keyword evidence="6" id="KW-0418">Kinase</keyword>
<dbReference type="SUPFAM" id="SSF56112">
    <property type="entry name" value="Protein kinase-like (PK-like)"/>
    <property type="match status" value="1"/>
</dbReference>
<feature type="binding site" evidence="3">
    <location>
        <position position="141"/>
    </location>
    <ligand>
        <name>ATP</name>
        <dbReference type="ChEBI" id="CHEBI:30616"/>
    </ligand>
</feature>
<dbReference type="GeneID" id="27690197"/>
<feature type="compositionally biased region" description="Basic and acidic residues" evidence="4">
    <location>
        <begin position="485"/>
        <end position="498"/>
    </location>
</feature>
<dbReference type="Proteomes" id="UP000053201">
    <property type="component" value="Unassembled WGS sequence"/>
</dbReference>
<dbReference type="InParanoid" id="A0A0L0H9S7"/>
<dbReference type="GO" id="GO:0035556">
    <property type="term" value="P:intracellular signal transduction"/>
    <property type="evidence" value="ECO:0007669"/>
    <property type="project" value="TreeGrafter"/>
</dbReference>
<keyword evidence="2 3" id="KW-0067">ATP-binding</keyword>
<evidence type="ECO:0000256" key="3">
    <source>
        <dbReference type="PROSITE-ProRule" id="PRU10141"/>
    </source>
</evidence>
<keyword evidence="6" id="KW-0808">Transferase</keyword>
<evidence type="ECO:0000256" key="1">
    <source>
        <dbReference type="ARBA" id="ARBA00022741"/>
    </source>
</evidence>
<keyword evidence="1 3" id="KW-0547">Nucleotide-binding</keyword>
<dbReference type="GO" id="GO:0005737">
    <property type="term" value="C:cytoplasm"/>
    <property type="evidence" value="ECO:0007669"/>
    <property type="project" value="TreeGrafter"/>
</dbReference>
<dbReference type="EMBL" id="KQ257462">
    <property type="protein sequence ID" value="KNC97942.1"/>
    <property type="molecule type" value="Genomic_DNA"/>
</dbReference>
<feature type="domain" description="Protein kinase" evidence="5">
    <location>
        <begin position="113"/>
        <end position="379"/>
    </location>
</feature>
<evidence type="ECO:0000313" key="7">
    <source>
        <dbReference type="Proteomes" id="UP000053201"/>
    </source>
</evidence>
<sequence>MSFDKLRGRLKDLDLKEKFDEFYGGVKDVGGKVSKKAGGTISKAGKTLSRAASGTLYKTSTVGKTFGAKSQNDGLADLKDMEGSPRQARNKSLPSLTLLATLSDKDLKRQVKSSSAEILGQGGFSRVVKAQMANGSVVAVKVHEKRKNETKYQFKARVEREISTMTKVSDHINVVKALETIDGNKRIYAVMEFATGGSLEDIMISSVGAMPLAELQCNFKKLIRVILYLHSHHIVHRDIKPGNVLFTSDGTLKLSDFGSAADTQNVIHMLTSFGVTDLWSAPEATSSGASPISPNPSSPEKLDVYSCGVLFLLMFWGYEKMDGWLAEGAHPVKTEEGFPPNHPAIVGLPDHMKGIIQRLLERDPGKRCSLAEVEEDAWFKEIRVCGQGGDPGVVHHHTVRRKSETGASALADKPPPTPVRKRPLLEELWPLEGNKLDHKDSEGDQLPRSPLSAQLEGTGVALSPVLPIEEQPGQKTVILGEEIQGEERSHCQTRKQGDEDMQTAMGFNGEGPMEGPIL</sequence>
<evidence type="ECO:0000313" key="6">
    <source>
        <dbReference type="EMBL" id="KNC97942.1"/>
    </source>
</evidence>
<reference evidence="6 7" key="1">
    <citation type="submission" date="2009-08" db="EMBL/GenBank/DDBJ databases">
        <title>The Genome Sequence of Spizellomyces punctatus strain DAOM BR117.</title>
        <authorList>
            <consortium name="The Broad Institute Genome Sequencing Platform"/>
            <person name="Russ C."/>
            <person name="Cuomo C."/>
            <person name="Shea T."/>
            <person name="Young S.K."/>
            <person name="Zeng Q."/>
            <person name="Koehrsen M."/>
            <person name="Haas B."/>
            <person name="Borodovsky M."/>
            <person name="Guigo R."/>
            <person name="Alvarado L."/>
            <person name="Berlin A."/>
            <person name="Bochicchio J."/>
            <person name="Borenstein D."/>
            <person name="Chapman S."/>
            <person name="Chen Z."/>
            <person name="Engels R."/>
            <person name="Freedman E."/>
            <person name="Gellesch M."/>
            <person name="Goldberg J."/>
            <person name="Griggs A."/>
            <person name="Gujja S."/>
            <person name="Heiman D."/>
            <person name="Hepburn T."/>
            <person name="Howarth C."/>
            <person name="Jen D."/>
            <person name="Larson L."/>
            <person name="Lewis B."/>
            <person name="Mehta T."/>
            <person name="Park D."/>
            <person name="Pearson M."/>
            <person name="Roberts A."/>
            <person name="Saif S."/>
            <person name="Shenoy N."/>
            <person name="Sisk P."/>
            <person name="Stolte C."/>
            <person name="Sykes S."/>
            <person name="Thomson T."/>
            <person name="Walk T."/>
            <person name="White J."/>
            <person name="Yandava C."/>
            <person name="Burger G."/>
            <person name="Gray M.W."/>
            <person name="Holland P.W.H."/>
            <person name="King N."/>
            <person name="Lang F.B.F."/>
            <person name="Roger A.J."/>
            <person name="Ruiz-Trillo I."/>
            <person name="Lander E."/>
            <person name="Nusbaum C."/>
        </authorList>
    </citation>
    <scope>NUCLEOTIDE SEQUENCE [LARGE SCALE GENOMIC DNA]</scope>
    <source>
        <strain evidence="6 7">DAOM BR117</strain>
    </source>
</reference>
<dbReference type="Gene3D" id="1.10.510.10">
    <property type="entry name" value="Transferase(Phosphotransferase) domain 1"/>
    <property type="match status" value="1"/>
</dbReference>
<gene>
    <name evidence="6" type="ORF">SPPG_06930</name>
</gene>
<feature type="region of interest" description="Disordered" evidence="4">
    <location>
        <begin position="481"/>
        <end position="518"/>
    </location>
</feature>